<sequence>MSAELGAAEASLQTASEAPELHGQYLAKPSYTFLQSINEGAAGECYRYRHEVFEHDVVAKTVALFGIPGSLTEPQLLKNLKHDNLLTVREAQWTPDMDPALKVVTFTTDYCEGQSVFTALEEGHVFSIREAVTICSQVLAALDYMHLDHELLHRDVKPGNVMLDGSRTTGFLGDLGSVAALTDGSSPAGAGTLAYLPPESAAGELHPCSDVYSTGMVLIEMLNGPYDWESVDEAKMEANVDSSKRALPQKFYKLAPWVPPAVATVARAMTDPDPGRRPGSAAEARRRLDDARYVDWSRVDGTGLLGVWEGTWPPGARARQLRTVRITAAPVEKGRYAGQVKLQASWRGPGPGTWRRYARLDRRVARGDSAALARFFRVVEEAAQAAPVR</sequence>
<dbReference type="InterPro" id="IPR011009">
    <property type="entry name" value="Kinase-like_dom_sf"/>
</dbReference>
<dbReference type="CDD" id="cd14014">
    <property type="entry name" value="STKc_PknB_like"/>
    <property type="match status" value="1"/>
</dbReference>
<evidence type="ECO:0000313" key="8">
    <source>
        <dbReference type="EMBL" id="MDN4161223.1"/>
    </source>
</evidence>
<dbReference type="GO" id="GO:0004674">
    <property type="term" value="F:protein serine/threonine kinase activity"/>
    <property type="evidence" value="ECO:0007669"/>
    <property type="project" value="UniProtKB-EC"/>
</dbReference>
<dbReference type="PANTHER" id="PTHR43289">
    <property type="entry name" value="MITOGEN-ACTIVATED PROTEIN KINASE KINASE KINASE 20-RELATED"/>
    <property type="match status" value="1"/>
</dbReference>
<dbReference type="Pfam" id="PF00069">
    <property type="entry name" value="Pkinase"/>
    <property type="match status" value="1"/>
</dbReference>
<dbReference type="PROSITE" id="PS00108">
    <property type="entry name" value="PROTEIN_KINASE_ST"/>
    <property type="match status" value="1"/>
</dbReference>
<proteinExistence type="predicted"/>
<comment type="caution">
    <text evidence="8">The sequence shown here is derived from an EMBL/GenBank/DDBJ whole genome shotgun (WGS) entry which is preliminary data.</text>
</comment>
<keyword evidence="4" id="KW-0547">Nucleotide-binding</keyword>
<dbReference type="InterPro" id="IPR000719">
    <property type="entry name" value="Prot_kinase_dom"/>
</dbReference>
<dbReference type="EC" id="2.7.11.1" evidence="1"/>
<organism evidence="8 9">
    <name type="scientific">Nocardioides abyssi</name>
    <dbReference type="NCBI Taxonomy" id="3058370"/>
    <lineage>
        <taxon>Bacteria</taxon>
        <taxon>Bacillati</taxon>
        <taxon>Actinomycetota</taxon>
        <taxon>Actinomycetes</taxon>
        <taxon>Propionibacteriales</taxon>
        <taxon>Nocardioidaceae</taxon>
        <taxon>Nocardioides</taxon>
    </lineage>
</organism>
<protein>
    <recommendedName>
        <fullName evidence="1">non-specific serine/threonine protein kinase</fullName>
        <ecNumber evidence="1">2.7.11.1</ecNumber>
    </recommendedName>
</protein>
<keyword evidence="9" id="KW-1185">Reference proteome</keyword>
<evidence type="ECO:0000256" key="3">
    <source>
        <dbReference type="ARBA" id="ARBA00022679"/>
    </source>
</evidence>
<feature type="domain" description="Protein kinase" evidence="7">
    <location>
        <begin position="31"/>
        <end position="294"/>
    </location>
</feature>
<evidence type="ECO:0000256" key="1">
    <source>
        <dbReference type="ARBA" id="ARBA00012513"/>
    </source>
</evidence>
<dbReference type="InterPro" id="IPR008271">
    <property type="entry name" value="Ser/Thr_kinase_AS"/>
</dbReference>
<dbReference type="PROSITE" id="PS50011">
    <property type="entry name" value="PROTEIN_KINASE_DOM"/>
    <property type="match status" value="1"/>
</dbReference>
<keyword evidence="3 8" id="KW-0808">Transferase</keyword>
<keyword evidence="5 8" id="KW-0418">Kinase</keyword>
<evidence type="ECO:0000313" key="9">
    <source>
        <dbReference type="Proteomes" id="UP001168537"/>
    </source>
</evidence>
<dbReference type="SUPFAM" id="SSF56112">
    <property type="entry name" value="Protein kinase-like (PK-like)"/>
    <property type="match status" value="1"/>
</dbReference>
<dbReference type="Proteomes" id="UP001168537">
    <property type="component" value="Unassembled WGS sequence"/>
</dbReference>
<evidence type="ECO:0000256" key="2">
    <source>
        <dbReference type="ARBA" id="ARBA00022527"/>
    </source>
</evidence>
<keyword evidence="2" id="KW-0723">Serine/threonine-protein kinase</keyword>
<evidence type="ECO:0000256" key="6">
    <source>
        <dbReference type="ARBA" id="ARBA00022840"/>
    </source>
</evidence>
<dbReference type="EMBL" id="JAUHJR010000002">
    <property type="protein sequence ID" value="MDN4161223.1"/>
    <property type="molecule type" value="Genomic_DNA"/>
</dbReference>
<accession>A0ABT8ET57</accession>
<dbReference type="SMART" id="SM00220">
    <property type="entry name" value="S_TKc"/>
    <property type="match status" value="1"/>
</dbReference>
<keyword evidence="6" id="KW-0067">ATP-binding</keyword>
<dbReference type="RefSeq" id="WP_277500423.1">
    <property type="nucleotide sequence ID" value="NZ_JAUHJR010000002.1"/>
</dbReference>
<evidence type="ECO:0000259" key="7">
    <source>
        <dbReference type="PROSITE" id="PS50011"/>
    </source>
</evidence>
<evidence type="ECO:0000256" key="4">
    <source>
        <dbReference type="ARBA" id="ARBA00022741"/>
    </source>
</evidence>
<name>A0ABT8ET57_9ACTN</name>
<reference evidence="8" key="1">
    <citation type="submission" date="2023-06" db="EMBL/GenBank/DDBJ databases">
        <title>Draft genome sequence of Nocardioides sp. SOB72.</title>
        <authorList>
            <person name="Zhang G."/>
        </authorList>
    </citation>
    <scope>NUCLEOTIDE SEQUENCE</scope>
    <source>
        <strain evidence="8">SOB72</strain>
    </source>
</reference>
<dbReference type="PANTHER" id="PTHR43289:SF6">
    <property type="entry name" value="SERINE_THREONINE-PROTEIN KINASE NEKL-3"/>
    <property type="match status" value="1"/>
</dbReference>
<gene>
    <name evidence="8" type="ORF">QWY29_07635</name>
</gene>
<evidence type="ECO:0000256" key="5">
    <source>
        <dbReference type="ARBA" id="ARBA00022777"/>
    </source>
</evidence>
<dbReference type="Gene3D" id="1.10.510.10">
    <property type="entry name" value="Transferase(Phosphotransferase) domain 1"/>
    <property type="match status" value="1"/>
</dbReference>